<keyword evidence="4" id="KW-1185">Reference proteome</keyword>
<feature type="compositionally biased region" description="Polar residues" evidence="1">
    <location>
        <begin position="24"/>
        <end position="35"/>
    </location>
</feature>
<dbReference type="EMBL" id="UGPB01000001">
    <property type="protein sequence ID" value="STY29651.1"/>
    <property type="molecule type" value="Genomic_DNA"/>
</dbReference>
<evidence type="ECO:0000256" key="1">
    <source>
        <dbReference type="SAM" id="MobiDB-lite"/>
    </source>
</evidence>
<dbReference type="AlphaFoldDB" id="A0A378M004"/>
<name>A0A378M004_9GAMM</name>
<protein>
    <submittedName>
        <fullName evidence="3">Uncharacterized protein</fullName>
    </submittedName>
</protein>
<accession>A0A378M004</accession>
<keyword evidence="2" id="KW-0732">Signal</keyword>
<sequence>MKKIFLILMSLGIFSSVFAADENTVGNAPYNNANPDNHIGDTNFNNTTNPNMSTNPNNKPNNAPTPDTSLGNGGNTGAIGTDNGGGNGPVH</sequence>
<feature type="signal peptide" evidence="2">
    <location>
        <begin position="1"/>
        <end position="19"/>
    </location>
</feature>
<feature type="chain" id="PRO_5016665561" evidence="2">
    <location>
        <begin position="20"/>
        <end position="91"/>
    </location>
</feature>
<organism evidence="3 4">
    <name type="scientific">Legionella wadsworthii</name>
    <dbReference type="NCBI Taxonomy" id="28088"/>
    <lineage>
        <taxon>Bacteria</taxon>
        <taxon>Pseudomonadati</taxon>
        <taxon>Pseudomonadota</taxon>
        <taxon>Gammaproteobacteria</taxon>
        <taxon>Legionellales</taxon>
        <taxon>Legionellaceae</taxon>
        <taxon>Legionella</taxon>
    </lineage>
</organism>
<feature type="region of interest" description="Disordered" evidence="1">
    <location>
        <begin position="24"/>
        <end position="91"/>
    </location>
</feature>
<evidence type="ECO:0000313" key="4">
    <source>
        <dbReference type="Proteomes" id="UP000255297"/>
    </source>
</evidence>
<dbReference type="Proteomes" id="UP000255297">
    <property type="component" value="Unassembled WGS sequence"/>
</dbReference>
<reference evidence="3 4" key="1">
    <citation type="submission" date="2018-06" db="EMBL/GenBank/DDBJ databases">
        <authorList>
            <consortium name="Pathogen Informatics"/>
            <person name="Doyle S."/>
        </authorList>
    </citation>
    <scope>NUCLEOTIDE SEQUENCE [LARGE SCALE GENOMIC DNA]</scope>
    <source>
        <strain evidence="3 4">NCTC11532</strain>
    </source>
</reference>
<feature type="compositionally biased region" description="Low complexity" evidence="1">
    <location>
        <begin position="42"/>
        <end position="66"/>
    </location>
</feature>
<proteinExistence type="predicted"/>
<dbReference type="RefSeq" id="WP_031565160.1">
    <property type="nucleotide sequence ID" value="NZ_CAAAIS010000001.1"/>
</dbReference>
<feature type="compositionally biased region" description="Gly residues" evidence="1">
    <location>
        <begin position="71"/>
        <end position="91"/>
    </location>
</feature>
<gene>
    <name evidence="3" type="ORF">NCTC11532_01849</name>
</gene>
<evidence type="ECO:0000313" key="3">
    <source>
        <dbReference type="EMBL" id="STY29651.1"/>
    </source>
</evidence>
<evidence type="ECO:0000256" key="2">
    <source>
        <dbReference type="SAM" id="SignalP"/>
    </source>
</evidence>